<dbReference type="AlphaFoldDB" id="A0AAX3U4Q9"/>
<evidence type="ECO:0000256" key="1">
    <source>
        <dbReference type="SAM" id="SignalP"/>
    </source>
</evidence>
<organism evidence="3 4">
    <name type="scientific">Vibrio aestuarianus</name>
    <dbReference type="NCBI Taxonomy" id="28171"/>
    <lineage>
        <taxon>Bacteria</taxon>
        <taxon>Pseudomonadati</taxon>
        <taxon>Pseudomonadota</taxon>
        <taxon>Gammaproteobacteria</taxon>
        <taxon>Vibrionales</taxon>
        <taxon>Vibrionaceae</taxon>
        <taxon>Vibrio</taxon>
    </lineage>
</organism>
<dbReference type="EMBL" id="CP118709">
    <property type="protein sequence ID" value="WGK82171.1"/>
    <property type="molecule type" value="Genomic_DNA"/>
</dbReference>
<dbReference type="PANTHER" id="PTHR45460">
    <property type="entry name" value="SIMILAR TO CYSTEINE PROTEINASE"/>
    <property type="match status" value="1"/>
</dbReference>
<dbReference type="Gene3D" id="2.100.10.30">
    <property type="entry name" value="Jacalin-like lectin domain"/>
    <property type="match status" value="2"/>
</dbReference>
<feature type="signal peptide" evidence="1">
    <location>
        <begin position="1"/>
        <end position="22"/>
    </location>
</feature>
<dbReference type="PANTHER" id="PTHR45460:SF2">
    <property type="entry name" value="ALPHA 1,3 GLUCANASE, GH71 FAMILY (EUROFUNG)"/>
    <property type="match status" value="1"/>
</dbReference>
<dbReference type="InterPro" id="IPR036404">
    <property type="entry name" value="Jacalin-like_lectin_dom_sf"/>
</dbReference>
<name>A0AAX3U4Q9_9VIBR</name>
<dbReference type="PROSITE" id="PS00018">
    <property type="entry name" value="EF_HAND_1"/>
    <property type="match status" value="1"/>
</dbReference>
<dbReference type="InterPro" id="IPR018247">
    <property type="entry name" value="EF_Hand_1_Ca_BS"/>
</dbReference>
<feature type="domain" description="Hemolysin beta-prism lectin" evidence="2">
    <location>
        <begin position="629"/>
        <end position="757"/>
    </location>
</feature>
<accession>A0AAX3U4Q9</accession>
<dbReference type="SUPFAM" id="SSF69318">
    <property type="entry name" value="Integrin alpha N-terminal domain"/>
    <property type="match status" value="2"/>
</dbReference>
<evidence type="ECO:0000313" key="3">
    <source>
        <dbReference type="EMBL" id="WGK82171.1"/>
    </source>
</evidence>
<protein>
    <submittedName>
        <fullName evidence="3">Beta-prism lectin domain-containing protein</fullName>
    </submittedName>
</protein>
<feature type="chain" id="PRO_5043511645" evidence="1">
    <location>
        <begin position="23"/>
        <end position="759"/>
    </location>
</feature>
<dbReference type="InterPro" id="IPR028994">
    <property type="entry name" value="Integrin_alpha_N"/>
</dbReference>
<dbReference type="Pfam" id="PF16458">
    <property type="entry name" value="Beta-prism_lec"/>
    <property type="match status" value="2"/>
</dbReference>
<evidence type="ECO:0000313" key="4">
    <source>
        <dbReference type="Proteomes" id="UP001239257"/>
    </source>
</evidence>
<proteinExistence type="predicted"/>
<sequence>MTSKYFAFAIGILSLSSSVVHATTTDIADISTQLKWSWNGSSFKPESVQVMMTPVVAQLNDDNGDGKIDNGDVADIIMVTFEGNKYANGGLVRALSGVDGSELWTYANGGVIAEARNSPAVADLDGDGVVEIVTTTAVSQHINVLDNTGNIKKQILKAETGWRSIGEISLADLDGDSSIEILSADGVYNYDTGLLFSHSWAPSSISGDFDGDQVQEVFSGGALYQSSGALDWQYQANDMVWFSSLVNLDSDDSPEVVVSVPASYSNAANSSFAVLEHDGSTKWEINNLSNPGGGVQAVANFLGADSPQVPQVSSQSKVFGYTHHKQSSTIAFTSDSQLWVRSGAAIDAVGSDANSLVGGHGGHLNNPVDLSKVKSIDITSGRYWWGGHHILALDFNFVDGTSTTMGSKHYAFYKKTERLTVPENSRIKGLKAWTAGWLIGGLQFEFASNTTNNEVKGIVYAGYAAVDMYNQNGELVWSSPNDDMNSGKIGVSAYDFDNDGIDEVLVQDIQRVRILDGRTGKELAVIANSTNTLWEYPIVVDLAGDDNAELIVVANDYNKATAINHGVYVYESADSSKPWKNATRIWNQHSFHISNVNQDGTMPTSAEPSWLTHNTYRSSTLRGATSLQSPIFGYELGQATQHTVKNDGELFVRSGLAIDAVGTSLDNLAGGNGGALRRAVDLRQVKAIEVTWGAYYWGGNHIVALKFTYANGYSVTMGSKNYASSKTTDTFHIPQGKTIKQVNVWSQGWLVEGLQFELN</sequence>
<dbReference type="RefSeq" id="WP_274701552.1">
    <property type="nucleotide sequence ID" value="NZ_CP118709.1"/>
</dbReference>
<keyword evidence="1" id="KW-0732">Signal</keyword>
<gene>
    <name evidence="3" type="ORF">PYE51_02685</name>
</gene>
<dbReference type="Proteomes" id="UP001239257">
    <property type="component" value="Chromosome 1"/>
</dbReference>
<feature type="domain" description="Hemolysin beta-prism lectin" evidence="2">
    <location>
        <begin position="316"/>
        <end position="445"/>
    </location>
</feature>
<reference evidence="3" key="1">
    <citation type="submission" date="2022-02" db="EMBL/GenBank/DDBJ databases">
        <title>Emergence and expansion in Europe of a Vibrio aestuarianus clonal complex pathogenic for oysters.</title>
        <authorList>
            <person name="Mesnil A."/>
            <person name="Travers M.-A."/>
        </authorList>
    </citation>
    <scope>NUCLEOTIDE SEQUENCE</scope>
    <source>
        <strain evidence="3">U29</strain>
    </source>
</reference>
<evidence type="ECO:0000259" key="2">
    <source>
        <dbReference type="Pfam" id="PF16458"/>
    </source>
</evidence>
<dbReference type="InterPro" id="IPR032496">
    <property type="entry name" value="Hemolysin_beta-prism_lec"/>
</dbReference>